<feature type="transmembrane region" description="Helical" evidence="5">
    <location>
        <begin position="108"/>
        <end position="129"/>
    </location>
</feature>
<feature type="transmembrane region" description="Helical" evidence="5">
    <location>
        <begin position="369"/>
        <end position="391"/>
    </location>
</feature>
<dbReference type="GO" id="GO:0005886">
    <property type="term" value="C:plasma membrane"/>
    <property type="evidence" value="ECO:0007669"/>
    <property type="project" value="TreeGrafter"/>
</dbReference>
<dbReference type="Gene3D" id="1.20.1250.20">
    <property type="entry name" value="MFS general substrate transporter like domains"/>
    <property type="match status" value="2"/>
</dbReference>
<feature type="transmembrane region" description="Helical" evidence="5">
    <location>
        <begin position="9"/>
        <end position="30"/>
    </location>
</feature>
<dbReference type="SUPFAM" id="SSF103473">
    <property type="entry name" value="MFS general substrate transporter"/>
    <property type="match status" value="1"/>
</dbReference>
<accession>A0A4P2VM99</accession>
<feature type="transmembrane region" description="Helical" evidence="5">
    <location>
        <begin position="341"/>
        <end position="363"/>
    </location>
</feature>
<dbReference type="InterPro" id="IPR020846">
    <property type="entry name" value="MFS_dom"/>
</dbReference>
<gene>
    <name evidence="7" type="ORF">JCM31447_29670</name>
</gene>
<feature type="transmembrane region" description="Helical" evidence="5">
    <location>
        <begin position="165"/>
        <end position="191"/>
    </location>
</feature>
<evidence type="ECO:0000256" key="3">
    <source>
        <dbReference type="ARBA" id="ARBA00022989"/>
    </source>
</evidence>
<dbReference type="Proteomes" id="UP000291236">
    <property type="component" value="Chromosome"/>
</dbReference>
<dbReference type="AlphaFoldDB" id="A0A4P2VM99"/>
<evidence type="ECO:0000313" key="7">
    <source>
        <dbReference type="EMBL" id="BBH54496.1"/>
    </source>
</evidence>
<proteinExistence type="predicted"/>
<comment type="subcellular location">
    <subcellularLocation>
        <location evidence="1">Membrane</location>
        <topology evidence="1">Multi-pass membrane protein</topology>
    </subcellularLocation>
</comment>
<keyword evidence="4 5" id="KW-0472">Membrane</keyword>
<feature type="transmembrane region" description="Helical" evidence="5">
    <location>
        <begin position="305"/>
        <end position="329"/>
    </location>
</feature>
<evidence type="ECO:0000259" key="6">
    <source>
        <dbReference type="PROSITE" id="PS50850"/>
    </source>
</evidence>
<dbReference type="KEGG" id="sbf:JCM31447_29670"/>
<evidence type="ECO:0000256" key="1">
    <source>
        <dbReference type="ARBA" id="ARBA00004141"/>
    </source>
</evidence>
<dbReference type="PROSITE" id="PS50850">
    <property type="entry name" value="MFS"/>
    <property type="match status" value="1"/>
</dbReference>
<dbReference type="GO" id="GO:0046943">
    <property type="term" value="F:carboxylic acid transmembrane transporter activity"/>
    <property type="evidence" value="ECO:0007669"/>
    <property type="project" value="TreeGrafter"/>
</dbReference>
<organism evidence="7 8">
    <name type="scientific">Fluviispira sanaruensis</name>
    <dbReference type="NCBI Taxonomy" id="2493639"/>
    <lineage>
        <taxon>Bacteria</taxon>
        <taxon>Pseudomonadati</taxon>
        <taxon>Bdellovibrionota</taxon>
        <taxon>Oligoflexia</taxon>
        <taxon>Silvanigrellales</taxon>
        <taxon>Silvanigrellaceae</taxon>
        <taxon>Fluviispira</taxon>
    </lineage>
</organism>
<feature type="transmembrane region" description="Helical" evidence="5">
    <location>
        <begin position="82"/>
        <end position="102"/>
    </location>
</feature>
<dbReference type="InterPro" id="IPR036259">
    <property type="entry name" value="MFS_trans_sf"/>
</dbReference>
<feature type="domain" description="Major facilitator superfamily (MFS) profile" evidence="6">
    <location>
        <begin position="9"/>
        <end position="396"/>
    </location>
</feature>
<feature type="transmembrane region" description="Helical" evidence="5">
    <location>
        <begin position="50"/>
        <end position="70"/>
    </location>
</feature>
<dbReference type="RefSeq" id="WP_130612344.1">
    <property type="nucleotide sequence ID" value="NZ_AP019368.1"/>
</dbReference>
<feature type="transmembrane region" description="Helical" evidence="5">
    <location>
        <begin position="247"/>
        <end position="268"/>
    </location>
</feature>
<keyword evidence="8" id="KW-1185">Reference proteome</keyword>
<name>A0A4P2VM99_FLUSA</name>
<evidence type="ECO:0000256" key="4">
    <source>
        <dbReference type="ARBA" id="ARBA00023136"/>
    </source>
</evidence>
<feature type="transmembrane region" description="Helical" evidence="5">
    <location>
        <begin position="280"/>
        <end position="299"/>
    </location>
</feature>
<keyword evidence="3 5" id="KW-1133">Transmembrane helix</keyword>
<protein>
    <submittedName>
        <fullName evidence="7">MFS transporter</fullName>
    </submittedName>
</protein>
<feature type="transmembrane region" description="Helical" evidence="5">
    <location>
        <begin position="136"/>
        <end position="159"/>
    </location>
</feature>
<dbReference type="OrthoDB" id="5291133at2"/>
<sequence>MDNKNYKFIIFFLAIGYLIDFYDLSLFVVVRVPILRSLGVPEEDFMRIGAYMFNAQALGLVLGGVLSGIWSDKFGRLSAVRIGILIYSIAIIINAFTTDIQLFTAMRFIAALGLAGEFAASITLLSEILPAEKRGFVSGVVYSFGIVGGMLAAYIGSAFHWQTMFLIGGGAGFIILLARISFADSILFKNIKLKKNIARGNVKQLLANKASVLKILALTFSNIPFWFMAFFVNFAPEIAKQVGMREAVNQSISLAFYFTGSFFGSHLFPYIAKLAASRRIAVLSALILMVCAVSLFGLGSSLNTYSFYFILCLIGLASGYPGIFMVLAVESFGTNQRTTAASMISSLSRASLVGINTLVPWLALHYSNMWYASMISVAIFFFLGIISLYFLKETNNTSLDFFEGTVAKNN</sequence>
<dbReference type="PANTHER" id="PTHR23508:SF10">
    <property type="entry name" value="CARBOXYLIC ACID TRANSPORTER PROTEIN HOMOLOG"/>
    <property type="match status" value="1"/>
</dbReference>
<keyword evidence="2 5" id="KW-0812">Transmembrane</keyword>
<dbReference type="PANTHER" id="PTHR23508">
    <property type="entry name" value="CARBOXYLIC ACID TRANSPORTER PROTEIN HOMOLOG"/>
    <property type="match status" value="1"/>
</dbReference>
<evidence type="ECO:0000256" key="5">
    <source>
        <dbReference type="SAM" id="Phobius"/>
    </source>
</evidence>
<dbReference type="InterPro" id="IPR011701">
    <property type="entry name" value="MFS"/>
</dbReference>
<evidence type="ECO:0000313" key="8">
    <source>
        <dbReference type="Proteomes" id="UP000291236"/>
    </source>
</evidence>
<dbReference type="Pfam" id="PF07690">
    <property type="entry name" value="MFS_1"/>
    <property type="match status" value="1"/>
</dbReference>
<dbReference type="EMBL" id="AP019368">
    <property type="protein sequence ID" value="BBH54496.1"/>
    <property type="molecule type" value="Genomic_DNA"/>
</dbReference>
<feature type="transmembrane region" description="Helical" evidence="5">
    <location>
        <begin position="212"/>
        <end position="235"/>
    </location>
</feature>
<reference evidence="7 8" key="1">
    <citation type="submission" date="2018-12" db="EMBL/GenBank/DDBJ databases">
        <title>Rubrispira sanarue gen. nov., sp., nov., a member of the order Silvanigrellales, isolated from a brackish lake in Hamamatsu Japan.</title>
        <authorList>
            <person name="Maejima Y."/>
            <person name="Iino T."/>
            <person name="Muraguchi Y."/>
            <person name="Fukuda K."/>
            <person name="Nojiri H."/>
            <person name="Ohkuma M."/>
            <person name="Moriuchi R."/>
            <person name="Dohra H."/>
            <person name="Kimbara K."/>
            <person name="Shintani M."/>
        </authorList>
    </citation>
    <scope>NUCLEOTIDE SEQUENCE [LARGE SCALE GENOMIC DNA]</scope>
    <source>
        <strain evidence="7 8">RF1110005</strain>
    </source>
</reference>
<evidence type="ECO:0000256" key="2">
    <source>
        <dbReference type="ARBA" id="ARBA00022692"/>
    </source>
</evidence>